<dbReference type="GO" id="GO:0001907">
    <property type="term" value="P:symbiont-mediated killing of host cell"/>
    <property type="evidence" value="ECO:0007669"/>
    <property type="project" value="InterPro"/>
</dbReference>
<dbReference type="PANTHER" id="PTHR37003:SF2">
    <property type="entry name" value="PESTICIDAL CRYSTAL PROTEIN N-TERMINAL DOMAIN-CONTAINING PROTEIN"/>
    <property type="match status" value="1"/>
</dbReference>
<keyword evidence="2" id="KW-0800">Toxin</keyword>
<evidence type="ECO:0000313" key="8">
    <source>
        <dbReference type="Proteomes" id="UP000219922"/>
    </source>
</evidence>
<evidence type="ECO:0000256" key="4">
    <source>
        <dbReference type="ARBA" id="ARBA00023026"/>
    </source>
</evidence>
<evidence type="ECO:0000313" key="7">
    <source>
        <dbReference type="EMBL" id="PDZ93753.1"/>
    </source>
</evidence>
<protein>
    <recommendedName>
        <fullName evidence="5">Crystaline entomocidal protoxin</fullName>
    </recommendedName>
</protein>
<dbReference type="Pfam" id="PF03945">
    <property type="entry name" value="Endotoxin_N"/>
    <property type="match status" value="1"/>
</dbReference>
<dbReference type="AlphaFoldDB" id="A0A9X6XUL2"/>
<dbReference type="Proteomes" id="UP000219922">
    <property type="component" value="Unassembled WGS sequence"/>
</dbReference>
<dbReference type="InterPro" id="IPR036716">
    <property type="entry name" value="Pest_crys_N_sf"/>
</dbReference>
<dbReference type="Gene3D" id="1.20.190.10">
    <property type="entry name" value="Pesticidal crystal protein, N-terminal domain"/>
    <property type="match status" value="1"/>
</dbReference>
<dbReference type="InterPro" id="IPR005639">
    <property type="entry name" value="Pest_crys_dom_I"/>
</dbReference>
<dbReference type="GO" id="GO:0005102">
    <property type="term" value="F:signaling receptor binding"/>
    <property type="evidence" value="ECO:0007669"/>
    <property type="project" value="InterPro"/>
</dbReference>
<evidence type="ECO:0000256" key="3">
    <source>
        <dbReference type="ARBA" id="ARBA00022969"/>
    </source>
</evidence>
<organism evidence="7 8">
    <name type="scientific">Bacillus cereus</name>
    <dbReference type="NCBI Taxonomy" id="1396"/>
    <lineage>
        <taxon>Bacteria</taxon>
        <taxon>Bacillati</taxon>
        <taxon>Bacillota</taxon>
        <taxon>Bacilli</taxon>
        <taxon>Bacillales</taxon>
        <taxon>Bacillaceae</taxon>
        <taxon>Bacillus</taxon>
        <taxon>Bacillus cereus group</taxon>
    </lineage>
</organism>
<proteinExistence type="inferred from homology"/>
<dbReference type="GO" id="GO:0030435">
    <property type="term" value="P:sporulation resulting in formation of a cellular spore"/>
    <property type="evidence" value="ECO:0007669"/>
    <property type="project" value="UniProtKB-KW"/>
</dbReference>
<dbReference type="InterPro" id="IPR038979">
    <property type="entry name" value="Pest_crys"/>
</dbReference>
<keyword evidence="3" id="KW-0749">Sporulation</keyword>
<keyword evidence="4" id="KW-0843">Virulence</keyword>
<dbReference type="SUPFAM" id="SSF51096">
    <property type="entry name" value="delta-Endotoxin (insectocide), middle domain"/>
    <property type="match status" value="1"/>
</dbReference>
<evidence type="ECO:0000259" key="6">
    <source>
        <dbReference type="Pfam" id="PF03945"/>
    </source>
</evidence>
<accession>A0A9X6XUL2</accession>
<evidence type="ECO:0000256" key="2">
    <source>
        <dbReference type="ARBA" id="ARBA00022656"/>
    </source>
</evidence>
<feature type="non-terminal residue" evidence="7">
    <location>
        <position position="1"/>
    </location>
</feature>
<gene>
    <name evidence="7" type="ORF">CON36_37510</name>
</gene>
<comment type="similarity">
    <text evidence="1">Belongs to the delta endotoxin family.</text>
</comment>
<name>A0A9X6XUL2_BACCE</name>
<comment type="caution">
    <text evidence="7">The sequence shown here is derived from an EMBL/GenBank/DDBJ whole genome shotgun (WGS) entry which is preliminary data.</text>
</comment>
<dbReference type="SUPFAM" id="SSF56849">
    <property type="entry name" value="delta-Endotoxin (insectocide), N-terminal domain"/>
    <property type="match status" value="1"/>
</dbReference>
<dbReference type="PANTHER" id="PTHR37003">
    <property type="entry name" value="ENDOTOXIN_N DOMAIN-CONTAINING PROTEIN-RELATED"/>
    <property type="match status" value="1"/>
</dbReference>
<evidence type="ECO:0000256" key="5">
    <source>
        <dbReference type="ARBA" id="ARBA00029653"/>
    </source>
</evidence>
<dbReference type="EMBL" id="NVMX01000454">
    <property type="protein sequence ID" value="PDZ93753.1"/>
    <property type="molecule type" value="Genomic_DNA"/>
</dbReference>
<sequence>SWGMDTVTVNSYQSNLETAIKIYTDSCISTYNQGLEQAKTLPADGDVAKWNAYNDYRRDMTLMVLDLVAIWSTYNTTQYPLPVNVQLTREIYTE</sequence>
<evidence type="ECO:0000256" key="1">
    <source>
        <dbReference type="ARBA" id="ARBA00007819"/>
    </source>
</evidence>
<reference evidence="7 8" key="1">
    <citation type="submission" date="2017-09" db="EMBL/GenBank/DDBJ databases">
        <title>Large-scale bioinformatics analysis of Bacillus genomes uncovers conserved roles of natural products in bacterial physiology.</title>
        <authorList>
            <consortium name="Agbiome Team Llc"/>
            <person name="Bleich R.M."/>
            <person name="Grubbs K.J."/>
            <person name="Santa Maria K.C."/>
            <person name="Allen S.E."/>
            <person name="Farag S."/>
            <person name="Shank E.A."/>
            <person name="Bowers A."/>
        </authorList>
    </citation>
    <scope>NUCLEOTIDE SEQUENCE [LARGE SCALE GENOMIC DNA]</scope>
    <source>
        <strain evidence="7 8">AFS092789</strain>
    </source>
</reference>
<dbReference type="InterPro" id="IPR036399">
    <property type="entry name" value="Pest_cryst_cen_dom_sf"/>
</dbReference>
<feature type="domain" description="Pesticidal crystal protein" evidence="6">
    <location>
        <begin position="2"/>
        <end position="75"/>
    </location>
</feature>
<dbReference type="GO" id="GO:0090729">
    <property type="term" value="F:toxin activity"/>
    <property type="evidence" value="ECO:0007669"/>
    <property type="project" value="UniProtKB-KW"/>
</dbReference>
<feature type="non-terminal residue" evidence="7">
    <location>
        <position position="94"/>
    </location>
</feature>